<organism evidence="2 3">
    <name type="scientific">Vigna mungo</name>
    <name type="common">Black gram</name>
    <name type="synonym">Phaseolus mungo</name>
    <dbReference type="NCBI Taxonomy" id="3915"/>
    <lineage>
        <taxon>Eukaryota</taxon>
        <taxon>Viridiplantae</taxon>
        <taxon>Streptophyta</taxon>
        <taxon>Embryophyta</taxon>
        <taxon>Tracheophyta</taxon>
        <taxon>Spermatophyta</taxon>
        <taxon>Magnoliopsida</taxon>
        <taxon>eudicotyledons</taxon>
        <taxon>Gunneridae</taxon>
        <taxon>Pentapetalae</taxon>
        <taxon>rosids</taxon>
        <taxon>fabids</taxon>
        <taxon>Fabales</taxon>
        <taxon>Fabaceae</taxon>
        <taxon>Papilionoideae</taxon>
        <taxon>50 kb inversion clade</taxon>
        <taxon>NPAAA clade</taxon>
        <taxon>indigoferoid/millettioid clade</taxon>
        <taxon>Phaseoleae</taxon>
        <taxon>Vigna</taxon>
    </lineage>
</organism>
<keyword evidence="3" id="KW-1185">Reference proteome</keyword>
<evidence type="ECO:0000313" key="3">
    <source>
        <dbReference type="Proteomes" id="UP001374535"/>
    </source>
</evidence>
<feature type="compositionally biased region" description="Basic residues" evidence="1">
    <location>
        <begin position="150"/>
        <end position="173"/>
    </location>
</feature>
<reference evidence="2 3" key="1">
    <citation type="journal article" date="2023" name="Life. Sci Alliance">
        <title>Evolutionary insights into 3D genome organization and epigenetic landscape of Vigna mungo.</title>
        <authorList>
            <person name="Junaid A."/>
            <person name="Singh B."/>
            <person name="Bhatia S."/>
        </authorList>
    </citation>
    <scope>NUCLEOTIDE SEQUENCE [LARGE SCALE GENOMIC DNA]</scope>
    <source>
        <strain evidence="2">Urdbean</strain>
    </source>
</reference>
<name>A0AAQ3RI81_VIGMU</name>
<feature type="region of interest" description="Disordered" evidence="1">
    <location>
        <begin position="146"/>
        <end position="192"/>
    </location>
</feature>
<dbReference type="Proteomes" id="UP001374535">
    <property type="component" value="Chromosome 9"/>
</dbReference>
<protein>
    <submittedName>
        <fullName evidence="2">Uncharacterized protein</fullName>
    </submittedName>
</protein>
<dbReference type="EMBL" id="CP144692">
    <property type="protein sequence ID" value="WVY96363.1"/>
    <property type="molecule type" value="Genomic_DNA"/>
</dbReference>
<evidence type="ECO:0000313" key="2">
    <source>
        <dbReference type="EMBL" id="WVY96363.1"/>
    </source>
</evidence>
<accession>A0AAQ3RI81</accession>
<dbReference type="AlphaFoldDB" id="A0AAQ3RI81"/>
<sequence>MGTPAVSNVPGYIISKLEGTFIESLHIQDALKLEHAYEVDRFDDLYVEEENLSGGFEPQETKLEIKCLKDCSTFSYSDKCLPSSCSDEETDKSFSKQSRQNYCSVSLEAPAKLVSAMKGSREKERGSQIKLTVKWAPDVYDPVPTLSSHTVKHKKHQKPRMRKSEKKNGKKSQKVSYSRRSSSSSKDKPYRNRWLHSGEEVFEASTEVDDLKVANHDSYCATSYLKASITKVHWPIGEAL</sequence>
<feature type="compositionally biased region" description="Low complexity" evidence="1">
    <location>
        <begin position="174"/>
        <end position="184"/>
    </location>
</feature>
<dbReference type="PANTHER" id="PTHR34952">
    <property type="entry name" value="OS05G0113500 PROTEIN"/>
    <property type="match status" value="1"/>
</dbReference>
<dbReference type="PANTHER" id="PTHR34952:SF4">
    <property type="entry name" value="BRI1-KD INTERACTING PROTEIN"/>
    <property type="match status" value="1"/>
</dbReference>
<gene>
    <name evidence="2" type="ORF">V8G54_028514</name>
</gene>
<proteinExistence type="predicted"/>
<evidence type="ECO:0000256" key="1">
    <source>
        <dbReference type="SAM" id="MobiDB-lite"/>
    </source>
</evidence>